<comment type="caution">
    <text evidence="1">The sequence shown here is derived from an EMBL/GenBank/DDBJ whole genome shotgun (WGS) entry which is preliminary data.</text>
</comment>
<reference evidence="1" key="2">
    <citation type="submission" date="2022-10" db="EMBL/GenBank/DDBJ databases">
        <authorList>
            <person name="Kostovova I."/>
            <person name="Moravkova M."/>
            <person name="Pechar R."/>
        </authorList>
    </citation>
    <scope>NUCLEOTIDE SEQUENCE</scope>
    <source>
        <strain evidence="1">M597B</strain>
    </source>
</reference>
<protein>
    <submittedName>
        <fullName evidence="1">Uncharacterized protein</fullName>
    </submittedName>
</protein>
<evidence type="ECO:0000313" key="2">
    <source>
        <dbReference type="Proteomes" id="UP001141961"/>
    </source>
</evidence>
<dbReference type="Proteomes" id="UP001141961">
    <property type="component" value="Unassembled WGS sequence"/>
</dbReference>
<evidence type="ECO:0000313" key="1">
    <source>
        <dbReference type="EMBL" id="MDB6247534.1"/>
    </source>
</evidence>
<gene>
    <name evidence="1" type="ORF">ODV14_09520</name>
</gene>
<accession>A0AAW6BEB7</accession>
<reference evidence="1" key="1">
    <citation type="journal article" date="2022" name="Microorganisms">
        <title>Antibiotic Susceptibility, Resistance Gene Determinants and Corresponding Genomic Regions in Lactobacillus amylovorus Isolates Derived from Wild Boars and Domestic Pigs.</title>
        <authorList>
            <person name="Moravkova M."/>
            <person name="Kostovova I."/>
            <person name="Kavanova K."/>
            <person name="Pechar R."/>
            <person name="Stanek S."/>
            <person name="Brychta A."/>
            <person name="Zeman M."/>
            <person name="Kubasova T."/>
        </authorList>
    </citation>
    <scope>NUCLEOTIDE SEQUENCE</scope>
    <source>
        <strain evidence="1">M597B</strain>
    </source>
</reference>
<organism evidence="1 2">
    <name type="scientific">Lactobacillus amylovorus</name>
    <dbReference type="NCBI Taxonomy" id="1604"/>
    <lineage>
        <taxon>Bacteria</taxon>
        <taxon>Bacillati</taxon>
        <taxon>Bacillota</taxon>
        <taxon>Bacilli</taxon>
        <taxon>Lactobacillales</taxon>
        <taxon>Lactobacillaceae</taxon>
        <taxon>Lactobacillus</taxon>
    </lineage>
</organism>
<sequence length="47" mass="4981">MTESALLDLKIDESAVNAFDAEGYAKSYSAYSSCSCVNPPCPIATMD</sequence>
<dbReference type="AlphaFoldDB" id="A0AAW6BEB7"/>
<dbReference type="EMBL" id="JAOTHD010000039">
    <property type="protein sequence ID" value="MDB6247534.1"/>
    <property type="molecule type" value="Genomic_DNA"/>
</dbReference>
<proteinExistence type="predicted"/>
<dbReference type="RefSeq" id="WP_156399037.1">
    <property type="nucleotide sequence ID" value="NZ_CP049763.1"/>
</dbReference>
<name>A0AAW6BEB7_LACAM</name>